<name>A0A9D3UPA0_9ROSI</name>
<reference evidence="2 3" key="1">
    <citation type="journal article" date="2021" name="Plant Biotechnol. J.">
        <title>Multi-omics assisted identification of the key and species-specific regulatory components of drought-tolerant mechanisms in Gossypium stocksii.</title>
        <authorList>
            <person name="Yu D."/>
            <person name="Ke L."/>
            <person name="Zhang D."/>
            <person name="Wu Y."/>
            <person name="Sun Y."/>
            <person name="Mei J."/>
            <person name="Sun J."/>
            <person name="Sun Y."/>
        </authorList>
    </citation>
    <scope>NUCLEOTIDE SEQUENCE [LARGE SCALE GENOMIC DNA]</scope>
    <source>
        <strain evidence="3">cv. E1</strain>
        <tissue evidence="2">Leaf</tissue>
    </source>
</reference>
<evidence type="ECO:0008006" key="4">
    <source>
        <dbReference type="Google" id="ProtNLM"/>
    </source>
</evidence>
<proteinExistence type="inferred from homology"/>
<keyword evidence="3" id="KW-1185">Reference proteome</keyword>
<dbReference type="AlphaFoldDB" id="A0A9D3UPA0"/>
<protein>
    <recommendedName>
        <fullName evidence="4">Senescence regulator</fullName>
    </recommendedName>
</protein>
<dbReference type="PANTHER" id="PTHR33083:SF49">
    <property type="entry name" value="SENESCENCE REGULATOR"/>
    <property type="match status" value="1"/>
</dbReference>
<dbReference type="OrthoDB" id="672058at2759"/>
<dbReference type="InterPro" id="IPR007608">
    <property type="entry name" value="Senescence_reg_S40"/>
</dbReference>
<dbReference type="PANTHER" id="PTHR33083">
    <property type="entry name" value="EXPRESSED PROTEIN"/>
    <property type="match status" value="1"/>
</dbReference>
<dbReference type="Proteomes" id="UP000828251">
    <property type="component" value="Unassembled WGS sequence"/>
</dbReference>
<dbReference type="EMBL" id="JAIQCV010000010">
    <property type="protein sequence ID" value="KAH1055006.1"/>
    <property type="molecule type" value="Genomic_DNA"/>
</dbReference>
<comment type="caution">
    <text evidence="2">The sequence shown here is derived from an EMBL/GenBank/DDBJ whole genome shotgun (WGS) entry which is preliminary data.</text>
</comment>
<organism evidence="2 3">
    <name type="scientific">Gossypium stocksii</name>
    <dbReference type="NCBI Taxonomy" id="47602"/>
    <lineage>
        <taxon>Eukaryota</taxon>
        <taxon>Viridiplantae</taxon>
        <taxon>Streptophyta</taxon>
        <taxon>Embryophyta</taxon>
        <taxon>Tracheophyta</taxon>
        <taxon>Spermatophyta</taxon>
        <taxon>Magnoliopsida</taxon>
        <taxon>eudicotyledons</taxon>
        <taxon>Gunneridae</taxon>
        <taxon>Pentapetalae</taxon>
        <taxon>rosids</taxon>
        <taxon>malvids</taxon>
        <taxon>Malvales</taxon>
        <taxon>Malvaceae</taxon>
        <taxon>Malvoideae</taxon>
        <taxon>Gossypium</taxon>
    </lineage>
</organism>
<comment type="similarity">
    <text evidence="1">Belongs to the senescence regulator S40 family.</text>
</comment>
<dbReference type="Pfam" id="PF04520">
    <property type="entry name" value="Senescence_reg"/>
    <property type="match status" value="1"/>
</dbReference>
<sequence>MLHANIISGLNNMGLRLGLEQTNDLETQCEDGFGLGLASPEKAMNQAEEEFQESDVIFPDATLNGGAPLPSDELIDRRRFLSKTVRSVPVNIPLHQSSTIVFDYGGDLDEDREIVPPHVILERRIAAKTAFSVCKGNGRTLKGRDLSQVRNSILRLTGFLEV</sequence>
<accession>A0A9D3UPA0</accession>
<dbReference type="GO" id="GO:0010150">
    <property type="term" value="P:leaf senescence"/>
    <property type="evidence" value="ECO:0007669"/>
    <property type="project" value="UniProtKB-ARBA"/>
</dbReference>
<evidence type="ECO:0000256" key="1">
    <source>
        <dbReference type="ARBA" id="ARBA00034773"/>
    </source>
</evidence>
<gene>
    <name evidence="2" type="ORF">J1N35_033071</name>
</gene>
<evidence type="ECO:0000313" key="2">
    <source>
        <dbReference type="EMBL" id="KAH1055006.1"/>
    </source>
</evidence>
<evidence type="ECO:0000313" key="3">
    <source>
        <dbReference type="Proteomes" id="UP000828251"/>
    </source>
</evidence>